<keyword evidence="1" id="KW-0479">Metal-binding</keyword>
<feature type="non-terminal residue" evidence="3">
    <location>
        <position position="1"/>
    </location>
</feature>
<dbReference type="AlphaFoldDB" id="A0A836EAK3"/>
<keyword evidence="1" id="KW-0862">Zinc</keyword>
<reference evidence="3" key="1">
    <citation type="submission" date="2020-02" db="EMBL/GenBank/DDBJ databases">
        <title>Relaxed selection underlies rapid genomic changes in the transitions from sociality to social parasitism in ants.</title>
        <authorList>
            <person name="Bi X."/>
        </authorList>
    </citation>
    <scope>NUCLEOTIDE SEQUENCE</scope>
    <source>
        <strain evidence="3">BGI-DK2013a</strain>
        <tissue evidence="3">Whole body</tissue>
    </source>
</reference>
<dbReference type="SUPFAM" id="SSF57667">
    <property type="entry name" value="beta-beta-alpha zinc fingers"/>
    <property type="match status" value="1"/>
</dbReference>
<dbReference type="InterPro" id="IPR036236">
    <property type="entry name" value="Znf_C2H2_sf"/>
</dbReference>
<dbReference type="Pfam" id="PF13909">
    <property type="entry name" value="zf-H2C2_5"/>
    <property type="match status" value="1"/>
</dbReference>
<gene>
    <name evidence="3" type="primary">Lola_4</name>
    <name evidence="3" type="ORF">G6Z75_0011878</name>
</gene>
<feature type="non-terminal residue" evidence="3">
    <location>
        <position position="92"/>
    </location>
</feature>
<feature type="domain" description="C2H2-type" evidence="2">
    <location>
        <begin position="16"/>
        <end position="43"/>
    </location>
</feature>
<dbReference type="InterPro" id="IPR013087">
    <property type="entry name" value="Znf_C2H2_type"/>
</dbReference>
<name>A0A836EAK3_9HYME</name>
<evidence type="ECO:0000313" key="3">
    <source>
        <dbReference type="EMBL" id="KAG5316847.1"/>
    </source>
</evidence>
<keyword evidence="1" id="KW-0863">Zinc-finger</keyword>
<dbReference type="Proteomes" id="UP000667349">
    <property type="component" value="Unassembled WGS sequence"/>
</dbReference>
<dbReference type="EMBL" id="JAANHZ010000005">
    <property type="protein sequence ID" value="KAG5316847.1"/>
    <property type="molecule type" value="Genomic_DNA"/>
</dbReference>
<organism evidence="3 4">
    <name type="scientific">Acromyrmex insinuator</name>
    <dbReference type="NCBI Taxonomy" id="230686"/>
    <lineage>
        <taxon>Eukaryota</taxon>
        <taxon>Metazoa</taxon>
        <taxon>Ecdysozoa</taxon>
        <taxon>Arthropoda</taxon>
        <taxon>Hexapoda</taxon>
        <taxon>Insecta</taxon>
        <taxon>Pterygota</taxon>
        <taxon>Neoptera</taxon>
        <taxon>Endopterygota</taxon>
        <taxon>Hymenoptera</taxon>
        <taxon>Apocrita</taxon>
        <taxon>Aculeata</taxon>
        <taxon>Formicoidea</taxon>
        <taxon>Formicidae</taxon>
        <taxon>Myrmicinae</taxon>
        <taxon>Acromyrmex</taxon>
    </lineage>
</organism>
<dbReference type="GO" id="GO:0008270">
    <property type="term" value="F:zinc ion binding"/>
    <property type="evidence" value="ECO:0007669"/>
    <property type="project" value="UniProtKB-KW"/>
</dbReference>
<protein>
    <submittedName>
        <fullName evidence="3">LOLA3 protein</fullName>
    </submittedName>
</protein>
<accession>A0A836EAK3</accession>
<sequence>ELTRDDSKKSNRSVRFPCMNCTSVYSTKGSLTTHLKYECGQPPRFKCPYCDLVSKKTSNVQQHIRRRHKDRVVYVQDITHPSNIRYNIHIVR</sequence>
<dbReference type="Gene3D" id="3.30.160.60">
    <property type="entry name" value="Classic Zinc Finger"/>
    <property type="match status" value="1"/>
</dbReference>
<comment type="caution">
    <text evidence="3">The sequence shown here is derived from an EMBL/GenBank/DDBJ whole genome shotgun (WGS) entry which is preliminary data.</text>
</comment>
<evidence type="ECO:0000256" key="1">
    <source>
        <dbReference type="PROSITE-ProRule" id="PRU00042"/>
    </source>
</evidence>
<dbReference type="PROSITE" id="PS50157">
    <property type="entry name" value="ZINC_FINGER_C2H2_2"/>
    <property type="match status" value="1"/>
</dbReference>
<evidence type="ECO:0000313" key="4">
    <source>
        <dbReference type="Proteomes" id="UP000667349"/>
    </source>
</evidence>
<proteinExistence type="predicted"/>
<evidence type="ECO:0000259" key="2">
    <source>
        <dbReference type="PROSITE" id="PS50157"/>
    </source>
</evidence>
<keyword evidence="4" id="KW-1185">Reference proteome</keyword>
<dbReference type="SMART" id="SM00355">
    <property type="entry name" value="ZnF_C2H2"/>
    <property type="match status" value="2"/>
</dbReference>